<evidence type="ECO:0000313" key="4">
    <source>
        <dbReference type="EMBL" id="QHI67989.1"/>
    </source>
</evidence>
<feature type="transmembrane region" description="Helical" evidence="1">
    <location>
        <begin position="251"/>
        <end position="267"/>
    </location>
</feature>
<dbReference type="EMBL" id="CP047593">
    <property type="protein sequence ID" value="QHI67989.1"/>
    <property type="molecule type" value="Genomic_DNA"/>
</dbReference>
<keyword evidence="1" id="KW-0472">Membrane</keyword>
<dbReference type="NCBIfam" id="TIGR02595">
    <property type="entry name" value="PEP_CTERM"/>
    <property type="match status" value="1"/>
</dbReference>
<keyword evidence="1" id="KW-1133">Transmembrane helix</keyword>
<accession>A0A6P1LZM3</accession>
<dbReference type="AlphaFoldDB" id="A0A6P1LZM3"/>
<dbReference type="InterPro" id="IPR013424">
    <property type="entry name" value="Ice-binding_C"/>
</dbReference>
<organism evidence="4 5">
    <name type="scientific">Tichowtungia aerotolerans</name>
    <dbReference type="NCBI Taxonomy" id="2697043"/>
    <lineage>
        <taxon>Bacteria</taxon>
        <taxon>Pseudomonadati</taxon>
        <taxon>Kiritimatiellota</taxon>
        <taxon>Tichowtungiia</taxon>
        <taxon>Tichowtungiales</taxon>
        <taxon>Tichowtungiaceae</taxon>
        <taxon>Tichowtungia</taxon>
    </lineage>
</organism>
<evidence type="ECO:0000256" key="1">
    <source>
        <dbReference type="SAM" id="Phobius"/>
    </source>
</evidence>
<protein>
    <submittedName>
        <fullName evidence="4">PEP-CTERM sorting domain-containing protein</fullName>
    </submittedName>
</protein>
<dbReference type="RefSeq" id="WP_160626023.1">
    <property type="nucleotide sequence ID" value="NZ_CP047593.1"/>
</dbReference>
<evidence type="ECO:0000259" key="3">
    <source>
        <dbReference type="Pfam" id="PF07589"/>
    </source>
</evidence>
<keyword evidence="2" id="KW-0732">Signal</keyword>
<keyword evidence="5" id="KW-1185">Reference proteome</keyword>
<keyword evidence="1" id="KW-0812">Transmembrane</keyword>
<feature type="signal peptide" evidence="2">
    <location>
        <begin position="1"/>
        <end position="20"/>
    </location>
</feature>
<gene>
    <name evidence="4" type="ORF">GT409_00500</name>
</gene>
<dbReference type="KEGG" id="taer:GT409_00500"/>
<proteinExistence type="predicted"/>
<dbReference type="Proteomes" id="UP000464954">
    <property type="component" value="Chromosome"/>
</dbReference>
<reference evidence="4 5" key="1">
    <citation type="submission" date="2020-01" db="EMBL/GenBank/DDBJ databases">
        <title>Ponticoccus aerotolerans gen. nov., sp. nov., an anaerobic bacterium and proposal of Ponticoccusceae fam. nov., Ponticoccusles ord. nov. and Ponticoccuse classis nov. in the phylum Kiritimatiellaeota.</title>
        <authorList>
            <person name="Zhou L.Y."/>
            <person name="Du Z.J."/>
        </authorList>
    </citation>
    <scope>NUCLEOTIDE SEQUENCE [LARGE SCALE GENOMIC DNA]</scope>
    <source>
        <strain evidence="4 5">S-5007</strain>
    </source>
</reference>
<evidence type="ECO:0000313" key="5">
    <source>
        <dbReference type="Proteomes" id="UP000464954"/>
    </source>
</evidence>
<feature type="domain" description="Ice-binding protein C-terminal" evidence="3">
    <location>
        <begin position="248"/>
        <end position="270"/>
    </location>
</feature>
<sequence>MKKWLIITTVSILAAGSAQAVLIAYENFDYSGTISGQNGGTGWSGGWGAVGTVDSFSASGTEKSLYFGQSPDLITDGSDHIWSETSKAGVRTLSTGVSLASQTLYFSALVRTYGGSAANADMRAEFYSGVNMRANVGFSNGDLFADGNSAGYLTGDIAADAVADDTTYLLVMKRDAAGISASLIAADGKNSTLAAEPVSWQVTDALGSGVTFSELRLYANRGSGTGGLRIDELRVATDWDSAVNGMVIPEPATIGMLAVTGIGALFIRRRFMD</sequence>
<feature type="chain" id="PRO_5027094469" evidence="2">
    <location>
        <begin position="21"/>
        <end position="273"/>
    </location>
</feature>
<name>A0A6P1LZM3_9BACT</name>
<evidence type="ECO:0000256" key="2">
    <source>
        <dbReference type="SAM" id="SignalP"/>
    </source>
</evidence>
<dbReference type="Pfam" id="PF07589">
    <property type="entry name" value="PEP-CTERM"/>
    <property type="match status" value="1"/>
</dbReference>